<organism evidence="2 3">
    <name type="scientific">Jeotgalibacillus soli</name>
    <dbReference type="NCBI Taxonomy" id="889306"/>
    <lineage>
        <taxon>Bacteria</taxon>
        <taxon>Bacillati</taxon>
        <taxon>Bacillota</taxon>
        <taxon>Bacilli</taxon>
        <taxon>Bacillales</taxon>
        <taxon>Caryophanaceae</taxon>
        <taxon>Jeotgalibacillus</taxon>
    </lineage>
</organism>
<protein>
    <recommendedName>
        <fullName evidence="1">DUF1659 domain-containing protein</fullName>
    </recommendedName>
</protein>
<dbReference type="STRING" id="889306.KP78_26050"/>
<dbReference type="Proteomes" id="UP000031938">
    <property type="component" value="Unassembled WGS sequence"/>
</dbReference>
<evidence type="ECO:0000259" key="1">
    <source>
        <dbReference type="Pfam" id="PF07872"/>
    </source>
</evidence>
<sequence length="72" mass="7985">MAQIFVNDVKLRLVFEAGLGNEGMPILKNKTFNRVRLTVTPEELYNTAAAIASLSDYALFEVNRLEKAAVAQ</sequence>
<dbReference type="Pfam" id="PF07872">
    <property type="entry name" value="DUF1659"/>
    <property type="match status" value="1"/>
</dbReference>
<dbReference type="EMBL" id="JXRP01000018">
    <property type="protein sequence ID" value="KIL45061.1"/>
    <property type="molecule type" value="Genomic_DNA"/>
</dbReference>
<accession>A0A0C2VKU5</accession>
<dbReference type="InterPro" id="IPR012454">
    <property type="entry name" value="DUF1659"/>
</dbReference>
<comment type="caution">
    <text evidence="2">The sequence shown here is derived from an EMBL/GenBank/DDBJ whole genome shotgun (WGS) entry which is preliminary data.</text>
</comment>
<feature type="domain" description="DUF1659" evidence="1">
    <location>
        <begin position="6"/>
        <end position="70"/>
    </location>
</feature>
<reference evidence="2 3" key="1">
    <citation type="submission" date="2015-01" db="EMBL/GenBank/DDBJ databases">
        <title>Genome sequencing of Jeotgalibacillus soli.</title>
        <authorList>
            <person name="Goh K.M."/>
            <person name="Chan K.-G."/>
            <person name="Yaakop A.S."/>
            <person name="Ee R."/>
            <person name="Gan H.M."/>
            <person name="Chan C.S."/>
        </authorList>
    </citation>
    <scope>NUCLEOTIDE SEQUENCE [LARGE SCALE GENOMIC DNA]</scope>
    <source>
        <strain evidence="2 3">P9</strain>
    </source>
</reference>
<evidence type="ECO:0000313" key="3">
    <source>
        <dbReference type="Proteomes" id="UP000031938"/>
    </source>
</evidence>
<dbReference type="AlphaFoldDB" id="A0A0C2VKU5"/>
<dbReference type="OrthoDB" id="48766at2"/>
<dbReference type="RefSeq" id="WP_041089332.1">
    <property type="nucleotide sequence ID" value="NZ_JXRP01000018.1"/>
</dbReference>
<name>A0A0C2VKU5_9BACL</name>
<keyword evidence="3" id="KW-1185">Reference proteome</keyword>
<evidence type="ECO:0000313" key="2">
    <source>
        <dbReference type="EMBL" id="KIL45061.1"/>
    </source>
</evidence>
<proteinExistence type="predicted"/>
<gene>
    <name evidence="2" type="ORF">KP78_26050</name>
</gene>
<dbReference type="PATRIC" id="fig|889306.3.peg.2618"/>